<dbReference type="AlphaFoldDB" id="A0A151AJ49"/>
<gene>
    <name evidence="1" type="ORF">HAPAU_03020</name>
</gene>
<accession>A0A151AJ49</accession>
<organism evidence="1 2">
    <name type="scientific">Halalkalicoccus paucihalophilus</name>
    <dbReference type="NCBI Taxonomy" id="1008153"/>
    <lineage>
        <taxon>Archaea</taxon>
        <taxon>Methanobacteriati</taxon>
        <taxon>Methanobacteriota</taxon>
        <taxon>Stenosarchaea group</taxon>
        <taxon>Halobacteria</taxon>
        <taxon>Halobacteriales</taxon>
        <taxon>Halococcaceae</taxon>
        <taxon>Halalkalicoccus</taxon>
    </lineage>
</organism>
<proteinExistence type="predicted"/>
<comment type="caution">
    <text evidence="1">The sequence shown here is derived from an EMBL/GenBank/DDBJ whole genome shotgun (WGS) entry which is preliminary data.</text>
</comment>
<name>A0A151AJ49_9EURY</name>
<keyword evidence="2" id="KW-1185">Reference proteome</keyword>
<protein>
    <submittedName>
        <fullName evidence="1">Uncharacterized protein</fullName>
    </submittedName>
</protein>
<reference evidence="1 2" key="1">
    <citation type="submission" date="2016-02" db="EMBL/GenBank/DDBJ databases">
        <title>Genome sequence of Halalkalicoccus paucihalophilus DSM 24557.</title>
        <authorList>
            <person name="Poehlein A."/>
            <person name="Daniel R."/>
        </authorList>
    </citation>
    <scope>NUCLEOTIDE SEQUENCE [LARGE SCALE GENOMIC DNA]</scope>
    <source>
        <strain evidence="1 2">DSM 24557</strain>
    </source>
</reference>
<evidence type="ECO:0000313" key="2">
    <source>
        <dbReference type="Proteomes" id="UP000075321"/>
    </source>
</evidence>
<dbReference type="EMBL" id="LTAZ01000001">
    <property type="protein sequence ID" value="KYH27634.1"/>
    <property type="molecule type" value="Genomic_DNA"/>
</dbReference>
<dbReference type="Proteomes" id="UP000075321">
    <property type="component" value="Unassembled WGS sequence"/>
</dbReference>
<evidence type="ECO:0000313" key="1">
    <source>
        <dbReference type="EMBL" id="KYH27634.1"/>
    </source>
</evidence>
<sequence length="49" mass="5447">MVRLTGADTVVRYPDRKPMNSYDNPSQITPVTVAASRAARSFIPLPRMV</sequence>